<reference evidence="6" key="1">
    <citation type="submission" date="2016-11" db="UniProtKB">
        <authorList>
            <consortium name="WormBaseParasite"/>
        </authorList>
    </citation>
    <scope>IDENTIFICATION</scope>
</reference>
<protein>
    <submittedName>
        <fullName evidence="2">(pine wood nematode) hypothetical protein</fullName>
    </submittedName>
</protein>
<evidence type="ECO:0000313" key="6">
    <source>
        <dbReference type="WBParaSite" id="BXY_1279800.1"/>
    </source>
</evidence>
<dbReference type="WBParaSite" id="BXY_1279800.1">
    <property type="protein sequence ID" value="BXY_1279800.1"/>
    <property type="gene ID" value="BXY_1279800"/>
</dbReference>
<evidence type="ECO:0000313" key="4">
    <source>
        <dbReference type="Proteomes" id="UP000095284"/>
    </source>
</evidence>
<dbReference type="EMBL" id="CAJFCV020000003">
    <property type="protein sequence ID" value="CAG9106088.1"/>
    <property type="molecule type" value="Genomic_DNA"/>
</dbReference>
<dbReference type="Proteomes" id="UP000659654">
    <property type="component" value="Unassembled WGS sequence"/>
</dbReference>
<reference evidence="3" key="2">
    <citation type="submission" date="2020-08" db="EMBL/GenBank/DDBJ databases">
        <authorList>
            <person name="Kikuchi T."/>
        </authorList>
    </citation>
    <scope>NUCLEOTIDE SEQUENCE</scope>
    <source>
        <strain evidence="2">Ka4C1</strain>
    </source>
</reference>
<dbReference type="AlphaFoldDB" id="A0A1I7SIC8"/>
<organism evidence="4 6">
    <name type="scientific">Bursaphelenchus xylophilus</name>
    <name type="common">Pinewood nematode worm</name>
    <name type="synonym">Aphelenchoides xylophilus</name>
    <dbReference type="NCBI Taxonomy" id="6326"/>
    <lineage>
        <taxon>Eukaryota</taxon>
        <taxon>Metazoa</taxon>
        <taxon>Ecdysozoa</taxon>
        <taxon>Nematoda</taxon>
        <taxon>Chromadorea</taxon>
        <taxon>Rhabditida</taxon>
        <taxon>Tylenchina</taxon>
        <taxon>Tylenchomorpha</taxon>
        <taxon>Aphelenchoidea</taxon>
        <taxon>Aphelenchoididae</taxon>
        <taxon>Bursaphelenchus</taxon>
    </lineage>
</organism>
<keyword evidence="5" id="KW-1185">Reference proteome</keyword>
<evidence type="ECO:0000313" key="2">
    <source>
        <dbReference type="EMBL" id="CAD5220187.1"/>
    </source>
</evidence>
<sequence length="79" mass="8962">MMLKWSFHREVEAQQSIQTLESPPRPSKSRAPSPKMFFERIGKSLQIYRCIAMVKLLPSPSTTIAPRSLRALLIPNGPL</sequence>
<dbReference type="EMBL" id="CAJFDI010000003">
    <property type="protein sequence ID" value="CAD5220187.1"/>
    <property type="molecule type" value="Genomic_DNA"/>
</dbReference>
<accession>A0A1I7SIC8</accession>
<evidence type="ECO:0000256" key="1">
    <source>
        <dbReference type="SAM" id="MobiDB-lite"/>
    </source>
</evidence>
<gene>
    <name evidence="2" type="ORF">BXYJ_LOCUS6053</name>
</gene>
<dbReference type="Proteomes" id="UP000095284">
    <property type="component" value="Unplaced"/>
</dbReference>
<evidence type="ECO:0000313" key="3">
    <source>
        <dbReference type="EMBL" id="CAG9106088.1"/>
    </source>
</evidence>
<evidence type="ECO:0000313" key="5">
    <source>
        <dbReference type="Proteomes" id="UP000659654"/>
    </source>
</evidence>
<dbReference type="Proteomes" id="UP000582659">
    <property type="component" value="Unassembled WGS sequence"/>
</dbReference>
<name>A0A1I7SIC8_BURXY</name>
<proteinExistence type="predicted"/>
<feature type="region of interest" description="Disordered" evidence="1">
    <location>
        <begin position="14"/>
        <end position="34"/>
    </location>
</feature>